<dbReference type="EMBL" id="FPKU01000001">
    <property type="protein sequence ID" value="SFZ82184.1"/>
    <property type="molecule type" value="Genomic_DNA"/>
</dbReference>
<dbReference type="STRING" id="665118.SAMN02983003_0926"/>
<name>A0A1K2HUM7_9HYPH</name>
<dbReference type="AlphaFoldDB" id="A0A1K2HUM7"/>
<feature type="region of interest" description="Disordered" evidence="1">
    <location>
        <begin position="71"/>
        <end position="120"/>
    </location>
</feature>
<proteinExistence type="predicted"/>
<feature type="region of interest" description="Disordered" evidence="1">
    <location>
        <begin position="153"/>
        <end position="182"/>
    </location>
</feature>
<sequence length="182" mass="19083">MLAPEDRRAIESLFDRLRDVARRNPDRDHEAEALIQEEGARTQGAGYYMAQTIIVQERALEAAQQRIAELEQQGQSRGGFFDSIFGDGGRQNPRQTQTAPVPEQPANRGPWDRQRGAGGGGFLAGAAQTALGVTGGVLLGSAIAGMFGGGEANAAEAAPEDMPADDMPADDGGGDLDVGGDF</sequence>
<dbReference type="RefSeq" id="WP_072339422.1">
    <property type="nucleotide sequence ID" value="NZ_FPKU01000001.1"/>
</dbReference>
<dbReference type="OrthoDB" id="122910at2"/>
<dbReference type="Proteomes" id="UP000183447">
    <property type="component" value="Unassembled WGS sequence"/>
</dbReference>
<evidence type="ECO:0000313" key="3">
    <source>
        <dbReference type="Proteomes" id="UP000183447"/>
    </source>
</evidence>
<feature type="compositionally biased region" description="Acidic residues" evidence="1">
    <location>
        <begin position="158"/>
        <end position="182"/>
    </location>
</feature>
<evidence type="ECO:0000313" key="2">
    <source>
        <dbReference type="EMBL" id="SFZ82184.1"/>
    </source>
</evidence>
<dbReference type="InterPro" id="IPR018648">
    <property type="entry name" value="DUF2076"/>
</dbReference>
<evidence type="ECO:0008006" key="4">
    <source>
        <dbReference type="Google" id="ProtNLM"/>
    </source>
</evidence>
<organism evidence="2 3">
    <name type="scientific">Devosia enhydra</name>
    <dbReference type="NCBI Taxonomy" id="665118"/>
    <lineage>
        <taxon>Bacteria</taxon>
        <taxon>Pseudomonadati</taxon>
        <taxon>Pseudomonadota</taxon>
        <taxon>Alphaproteobacteria</taxon>
        <taxon>Hyphomicrobiales</taxon>
        <taxon>Devosiaceae</taxon>
        <taxon>Devosia</taxon>
    </lineage>
</organism>
<dbReference type="Pfam" id="PF09849">
    <property type="entry name" value="DUF2076"/>
    <property type="match status" value="1"/>
</dbReference>
<evidence type="ECO:0000256" key="1">
    <source>
        <dbReference type="SAM" id="MobiDB-lite"/>
    </source>
</evidence>
<protein>
    <recommendedName>
        <fullName evidence="4">DUF2076 domain-containing protein</fullName>
    </recommendedName>
</protein>
<keyword evidence="3" id="KW-1185">Reference proteome</keyword>
<gene>
    <name evidence="2" type="ORF">SAMN02983003_0926</name>
</gene>
<accession>A0A1K2HUM7</accession>
<reference evidence="2 3" key="1">
    <citation type="submission" date="2016-11" db="EMBL/GenBank/DDBJ databases">
        <authorList>
            <person name="Jaros S."/>
            <person name="Januszkiewicz K."/>
            <person name="Wedrychowicz H."/>
        </authorList>
    </citation>
    <scope>NUCLEOTIDE SEQUENCE [LARGE SCALE GENOMIC DNA]</scope>
    <source>
        <strain evidence="2 3">ATCC 23634</strain>
    </source>
</reference>